<name>A0AAV7PGR4_PLEWA</name>
<protein>
    <submittedName>
        <fullName evidence="1">Uncharacterized protein</fullName>
    </submittedName>
</protein>
<reference evidence="1" key="1">
    <citation type="journal article" date="2022" name="bioRxiv">
        <title>Sequencing and chromosome-scale assembly of the giantPleurodeles waltlgenome.</title>
        <authorList>
            <person name="Brown T."/>
            <person name="Elewa A."/>
            <person name="Iarovenko S."/>
            <person name="Subramanian E."/>
            <person name="Araus A.J."/>
            <person name="Petzold A."/>
            <person name="Susuki M."/>
            <person name="Suzuki K.-i.T."/>
            <person name="Hayashi T."/>
            <person name="Toyoda A."/>
            <person name="Oliveira C."/>
            <person name="Osipova E."/>
            <person name="Leigh N.D."/>
            <person name="Simon A."/>
            <person name="Yun M.H."/>
        </authorList>
    </citation>
    <scope>NUCLEOTIDE SEQUENCE</scope>
    <source>
        <strain evidence="1">20211129_DDA</strain>
        <tissue evidence="1">Liver</tissue>
    </source>
</reference>
<sequence length="69" mass="7585">MRCPTRSVAHSSRCRWGPLRSPLGLPMARLLYPAARSTLQACLIGRQLGSLLGRGGEYRTKAWFPGVTT</sequence>
<evidence type="ECO:0000313" key="1">
    <source>
        <dbReference type="EMBL" id="KAJ1126989.1"/>
    </source>
</evidence>
<organism evidence="1 2">
    <name type="scientific">Pleurodeles waltl</name>
    <name type="common">Iberian ribbed newt</name>
    <dbReference type="NCBI Taxonomy" id="8319"/>
    <lineage>
        <taxon>Eukaryota</taxon>
        <taxon>Metazoa</taxon>
        <taxon>Chordata</taxon>
        <taxon>Craniata</taxon>
        <taxon>Vertebrata</taxon>
        <taxon>Euteleostomi</taxon>
        <taxon>Amphibia</taxon>
        <taxon>Batrachia</taxon>
        <taxon>Caudata</taxon>
        <taxon>Salamandroidea</taxon>
        <taxon>Salamandridae</taxon>
        <taxon>Pleurodelinae</taxon>
        <taxon>Pleurodeles</taxon>
    </lineage>
</organism>
<evidence type="ECO:0000313" key="2">
    <source>
        <dbReference type="Proteomes" id="UP001066276"/>
    </source>
</evidence>
<dbReference type="Proteomes" id="UP001066276">
    <property type="component" value="Chromosome 7"/>
</dbReference>
<gene>
    <name evidence="1" type="ORF">NDU88_005395</name>
</gene>
<dbReference type="EMBL" id="JANPWB010000011">
    <property type="protein sequence ID" value="KAJ1126989.1"/>
    <property type="molecule type" value="Genomic_DNA"/>
</dbReference>
<dbReference type="AlphaFoldDB" id="A0AAV7PGR4"/>
<proteinExistence type="predicted"/>
<keyword evidence="2" id="KW-1185">Reference proteome</keyword>
<comment type="caution">
    <text evidence="1">The sequence shown here is derived from an EMBL/GenBank/DDBJ whole genome shotgun (WGS) entry which is preliminary data.</text>
</comment>
<accession>A0AAV7PGR4</accession>